<dbReference type="Proteomes" id="UP000734854">
    <property type="component" value="Unassembled WGS sequence"/>
</dbReference>
<gene>
    <name evidence="9" type="ORF">ZIOFF_052180</name>
</gene>
<dbReference type="EMBL" id="JACMSC010000014">
    <property type="protein sequence ID" value="KAG6490856.1"/>
    <property type="molecule type" value="Genomic_DNA"/>
</dbReference>
<evidence type="ECO:0000256" key="1">
    <source>
        <dbReference type="ARBA" id="ARBA00004141"/>
    </source>
</evidence>
<feature type="transmembrane region" description="Helical" evidence="6">
    <location>
        <begin position="480"/>
        <end position="500"/>
    </location>
</feature>
<evidence type="ECO:0000313" key="9">
    <source>
        <dbReference type="EMBL" id="KAG6490856.1"/>
    </source>
</evidence>
<comment type="caution">
    <text evidence="9">The sequence shown here is derived from an EMBL/GenBank/DDBJ whole genome shotgun (WGS) entry which is preliminary data.</text>
</comment>
<evidence type="ECO:0008006" key="11">
    <source>
        <dbReference type="Google" id="ProtNLM"/>
    </source>
</evidence>
<dbReference type="InterPro" id="IPR029466">
    <property type="entry name" value="NAM-associated_C"/>
</dbReference>
<protein>
    <recommendedName>
        <fullName evidence="11">Sugar phosphate transporter domain-containing protein</fullName>
    </recommendedName>
</protein>
<dbReference type="InterPro" id="IPR004853">
    <property type="entry name" value="Sugar_P_trans_dom"/>
</dbReference>
<keyword evidence="4 6" id="KW-0472">Membrane</keyword>
<feature type="transmembrane region" description="Helical" evidence="6">
    <location>
        <begin position="636"/>
        <end position="655"/>
    </location>
</feature>
<accession>A0A8J5FUS2</accession>
<feature type="transmembrane region" description="Helical" evidence="6">
    <location>
        <begin position="604"/>
        <end position="624"/>
    </location>
</feature>
<feature type="domain" description="Sugar phosphate transporter" evidence="7">
    <location>
        <begin position="401"/>
        <end position="677"/>
    </location>
</feature>
<feature type="domain" description="No apical meristem-associated C-terminal" evidence="8">
    <location>
        <begin position="162"/>
        <end position="307"/>
    </location>
</feature>
<evidence type="ECO:0000256" key="4">
    <source>
        <dbReference type="ARBA" id="ARBA00023136"/>
    </source>
</evidence>
<evidence type="ECO:0000259" key="8">
    <source>
        <dbReference type="Pfam" id="PF14303"/>
    </source>
</evidence>
<evidence type="ECO:0000313" key="10">
    <source>
        <dbReference type="Proteomes" id="UP000734854"/>
    </source>
</evidence>
<evidence type="ECO:0000256" key="6">
    <source>
        <dbReference type="SAM" id="Phobius"/>
    </source>
</evidence>
<evidence type="ECO:0000256" key="3">
    <source>
        <dbReference type="ARBA" id="ARBA00022989"/>
    </source>
</evidence>
<dbReference type="AlphaFoldDB" id="A0A8J5FUS2"/>
<evidence type="ECO:0000256" key="2">
    <source>
        <dbReference type="ARBA" id="ARBA00022692"/>
    </source>
</evidence>
<dbReference type="InterPro" id="IPR050186">
    <property type="entry name" value="TPT_transporter"/>
</dbReference>
<feature type="region of interest" description="Disordered" evidence="5">
    <location>
        <begin position="681"/>
        <end position="723"/>
    </location>
</feature>
<dbReference type="PANTHER" id="PTHR11132">
    <property type="entry name" value="SOLUTE CARRIER FAMILY 35"/>
    <property type="match status" value="1"/>
</dbReference>
<keyword evidence="10" id="KW-1185">Reference proteome</keyword>
<feature type="transmembrane region" description="Helical" evidence="6">
    <location>
        <begin position="388"/>
        <end position="407"/>
    </location>
</feature>
<sequence length="723" mass="80503">MLAKQSKEARAEKVALPPHLLPPAAFPVIRVFAELQKGFDSAAADVSAALGLEGSEIVGGLHHDVLTEDVLLLRLRVWSKSIVGVGKVQKRREMRHGEVGSETTFVQENSNANETKKVDLSQEKEMVKSSVHSQIDLNSNAKDATNMNRAQMLLVQDPNYSKGFKFGHVWSILQGIEKFNSDNVKAASTRVQRQTAQDDYSQSYNLEKDVYSPSSPHVSSFNLNITDSDSGGTSTKRPIGVKKTKLKRKNEQQFSKMVSQNDELVAALDRSTNVAMFKEENKILFKDLNTIADPIIREFIRGEQVRIMQKRTENQKSQSTSHQGEGSRINSSQEEEQGSQDPLNDSGFDFQMSGNAVILKVNATHANENSSSSVSSWKGTLLGFVQQASVYGVAAGYCVSASLLSIINKWAIMKFPYPGALTALQYFTSAFGVMLCGWLKLVEHDRLNLITMWKFLPAAFIFYLSLFTNSELLLHANVDTFIVFRSVVPMFVAVGETVFLKQPWPSTKTWLSLATIFAGSAIYVLTDYQFTITAYIWAVAYLASMSIDFVYIKHVVMTIGLNTWGLVLYNNLEALMLFPLELLITGELKKIKHDISDEYKWYTFSVILPVALSCLFGLAISFFGFSCRRAISATGFTVLGIVNKLLTVVINLVIWDKHSTLIGTIGLLICMSGGVLYQQSTTKPRKPEAETETQSKDEEEHKLLEMKATEETDDVEDTTVDPK</sequence>
<feature type="compositionally biased region" description="Acidic residues" evidence="5">
    <location>
        <begin position="711"/>
        <end position="723"/>
    </location>
</feature>
<dbReference type="Pfam" id="PF03151">
    <property type="entry name" value="TPT"/>
    <property type="match status" value="1"/>
</dbReference>
<comment type="subcellular location">
    <subcellularLocation>
        <location evidence="1">Membrane</location>
        <topology evidence="1">Multi-pass membrane protein</topology>
    </subcellularLocation>
</comment>
<reference evidence="9 10" key="1">
    <citation type="submission" date="2020-08" db="EMBL/GenBank/DDBJ databases">
        <title>Plant Genome Project.</title>
        <authorList>
            <person name="Zhang R.-G."/>
        </authorList>
    </citation>
    <scope>NUCLEOTIDE SEQUENCE [LARGE SCALE GENOMIC DNA]</scope>
    <source>
        <tissue evidence="9">Rhizome</tissue>
    </source>
</reference>
<name>A0A8J5FUS2_ZINOF</name>
<feature type="region of interest" description="Disordered" evidence="5">
    <location>
        <begin position="310"/>
        <end position="345"/>
    </location>
</feature>
<dbReference type="GO" id="GO:0016020">
    <property type="term" value="C:membrane"/>
    <property type="evidence" value="ECO:0007669"/>
    <property type="project" value="UniProtKB-SubCell"/>
</dbReference>
<proteinExistence type="predicted"/>
<organism evidence="9 10">
    <name type="scientific">Zingiber officinale</name>
    <name type="common">Ginger</name>
    <name type="synonym">Amomum zingiber</name>
    <dbReference type="NCBI Taxonomy" id="94328"/>
    <lineage>
        <taxon>Eukaryota</taxon>
        <taxon>Viridiplantae</taxon>
        <taxon>Streptophyta</taxon>
        <taxon>Embryophyta</taxon>
        <taxon>Tracheophyta</taxon>
        <taxon>Spermatophyta</taxon>
        <taxon>Magnoliopsida</taxon>
        <taxon>Liliopsida</taxon>
        <taxon>Zingiberales</taxon>
        <taxon>Zingiberaceae</taxon>
        <taxon>Zingiber</taxon>
    </lineage>
</organism>
<feature type="transmembrane region" description="Helical" evidence="6">
    <location>
        <begin position="419"/>
        <end position="439"/>
    </location>
</feature>
<keyword evidence="2 6" id="KW-0812">Transmembrane</keyword>
<keyword evidence="3 6" id="KW-1133">Transmembrane helix</keyword>
<feature type="compositionally biased region" description="Polar residues" evidence="5">
    <location>
        <begin position="315"/>
        <end position="332"/>
    </location>
</feature>
<dbReference type="Pfam" id="PF14303">
    <property type="entry name" value="NAM-associated"/>
    <property type="match status" value="1"/>
</dbReference>
<evidence type="ECO:0000259" key="7">
    <source>
        <dbReference type="Pfam" id="PF03151"/>
    </source>
</evidence>
<feature type="compositionally biased region" description="Basic and acidic residues" evidence="5">
    <location>
        <begin position="685"/>
        <end position="710"/>
    </location>
</feature>
<feature type="transmembrane region" description="Helical" evidence="6">
    <location>
        <begin position="451"/>
        <end position="468"/>
    </location>
</feature>
<feature type="transmembrane region" description="Helical" evidence="6">
    <location>
        <begin position="509"/>
        <end position="526"/>
    </location>
</feature>
<evidence type="ECO:0000256" key="5">
    <source>
        <dbReference type="SAM" id="MobiDB-lite"/>
    </source>
</evidence>
<feature type="transmembrane region" description="Helical" evidence="6">
    <location>
        <begin position="661"/>
        <end position="677"/>
    </location>
</feature>